<evidence type="ECO:0000256" key="1">
    <source>
        <dbReference type="SAM" id="MobiDB-lite"/>
    </source>
</evidence>
<accession>W2CJ09</accession>
<protein>
    <submittedName>
        <fullName evidence="2">Uncharacterized protein</fullName>
    </submittedName>
</protein>
<dbReference type="EMBL" id="AYYE01001177">
    <property type="protein sequence ID" value="ETK06481.1"/>
    <property type="molecule type" value="Genomic_DNA"/>
</dbReference>
<reference evidence="2 3" key="1">
    <citation type="submission" date="2013-11" db="EMBL/GenBank/DDBJ databases">
        <title>Single cell genomics of uncultured Tannerella BU063 (oral taxon 286).</title>
        <authorList>
            <person name="Beall C.J."/>
            <person name="Campbell A.G."/>
            <person name="Griffen A.L."/>
            <person name="Podar M."/>
            <person name="Leys E.J."/>
        </authorList>
    </citation>
    <scope>NUCLEOTIDE SEQUENCE [LARGE SCALE GENOMIC DNA]</scope>
    <source>
        <strain evidence="2">Cell 1/3</strain>
    </source>
</reference>
<proteinExistence type="predicted"/>
<organism evidence="2 3">
    <name type="scientific">Tannerella sp. oral taxon BU063 isolate Cell 1/3</name>
    <dbReference type="NCBI Taxonomy" id="1411022"/>
    <lineage>
        <taxon>Bacteria</taxon>
        <taxon>Pseudomonadati</taxon>
        <taxon>Bacteroidota</taxon>
        <taxon>Bacteroidia</taxon>
        <taxon>Bacteroidales</taxon>
        <taxon>Tannerellaceae</taxon>
        <taxon>Tannerella</taxon>
    </lineage>
</organism>
<dbReference type="AlphaFoldDB" id="W2CJ09"/>
<feature type="region of interest" description="Disordered" evidence="1">
    <location>
        <begin position="1"/>
        <end position="33"/>
    </location>
</feature>
<gene>
    <name evidence="2" type="ORF">T230_12385</name>
</gene>
<sequence>MQEILRRATNIPRKLRGDHGGATPILRKLRGDHGGATDVSRRLRGEGSAALGFIFIIPEKAR</sequence>
<dbReference type="Proteomes" id="UP000034982">
    <property type="component" value="Unassembled WGS sequence"/>
</dbReference>
<evidence type="ECO:0000313" key="2">
    <source>
        <dbReference type="EMBL" id="ETK06481.1"/>
    </source>
</evidence>
<name>W2CJ09_9BACT</name>
<comment type="caution">
    <text evidence="2">The sequence shown here is derived from an EMBL/GenBank/DDBJ whole genome shotgun (WGS) entry which is preliminary data.</text>
</comment>
<evidence type="ECO:0000313" key="3">
    <source>
        <dbReference type="Proteomes" id="UP000034982"/>
    </source>
</evidence>